<accession>A0A8J7RPE4</accession>
<dbReference type="Gene3D" id="3.40.50.1820">
    <property type="entry name" value="alpha/beta hydrolase"/>
    <property type="match status" value="1"/>
</dbReference>
<evidence type="ECO:0000259" key="2">
    <source>
        <dbReference type="Pfam" id="PF00326"/>
    </source>
</evidence>
<evidence type="ECO:0000313" key="3">
    <source>
        <dbReference type="EMBL" id="MBP3193743.1"/>
    </source>
</evidence>
<dbReference type="RefSeq" id="WP_210513196.1">
    <property type="nucleotide sequence ID" value="NZ_JAFIDN010000013.1"/>
</dbReference>
<gene>
    <name evidence="3" type="ORF">NATSA_13785</name>
</gene>
<dbReference type="SUPFAM" id="SSF82171">
    <property type="entry name" value="DPP6 N-terminal domain-like"/>
    <property type="match status" value="1"/>
</dbReference>
<dbReference type="InterPro" id="IPR001375">
    <property type="entry name" value="Peptidase_S9_cat"/>
</dbReference>
<proteinExistence type="predicted"/>
<dbReference type="GO" id="GO:0006508">
    <property type="term" value="P:proteolysis"/>
    <property type="evidence" value="ECO:0007669"/>
    <property type="project" value="InterPro"/>
</dbReference>
<name>A0A8J7RPE4_9BACT</name>
<evidence type="ECO:0000256" key="1">
    <source>
        <dbReference type="ARBA" id="ARBA00022801"/>
    </source>
</evidence>
<dbReference type="Gene3D" id="2.120.10.30">
    <property type="entry name" value="TolB, C-terminal domain"/>
    <property type="match status" value="1"/>
</dbReference>
<dbReference type="InterPro" id="IPR029058">
    <property type="entry name" value="AB_hydrolase_fold"/>
</dbReference>
<dbReference type="GO" id="GO:0004252">
    <property type="term" value="F:serine-type endopeptidase activity"/>
    <property type="evidence" value="ECO:0007669"/>
    <property type="project" value="TreeGrafter"/>
</dbReference>
<keyword evidence="4" id="KW-1185">Reference proteome</keyword>
<dbReference type="SUPFAM" id="SSF53474">
    <property type="entry name" value="alpha/beta-Hydrolases"/>
    <property type="match status" value="1"/>
</dbReference>
<keyword evidence="1" id="KW-0378">Hydrolase</keyword>
<evidence type="ECO:0000313" key="4">
    <source>
        <dbReference type="Proteomes" id="UP000673975"/>
    </source>
</evidence>
<reference evidence="3" key="1">
    <citation type="submission" date="2021-02" db="EMBL/GenBank/DDBJ databases">
        <title>Natronogracilivirga saccharolytica gen. nov. sp. nov. a new anaerobic, haloalkiliphilic carbohydrate-fermenting bacterium from soda lake and proposing of Cyclonatronumiaceae fam. nov. in the phylum Balneolaeota.</title>
        <authorList>
            <person name="Zhilina T.N."/>
            <person name="Sorokin D.Y."/>
            <person name="Zavarzina D.G."/>
            <person name="Toshchakov S.V."/>
            <person name="Kublanov I.V."/>
        </authorList>
    </citation>
    <scope>NUCLEOTIDE SEQUENCE</scope>
    <source>
        <strain evidence="3">Z-1702</strain>
    </source>
</reference>
<feature type="domain" description="Peptidase S9 prolyl oligopeptidase catalytic" evidence="2">
    <location>
        <begin position="408"/>
        <end position="623"/>
    </location>
</feature>
<protein>
    <submittedName>
        <fullName evidence="3">S9 family peptidase</fullName>
    </submittedName>
</protein>
<dbReference type="Pfam" id="PF00326">
    <property type="entry name" value="Peptidase_S9"/>
    <property type="match status" value="1"/>
</dbReference>
<dbReference type="InterPro" id="IPR011042">
    <property type="entry name" value="6-blade_b-propeller_TolB-like"/>
</dbReference>
<comment type="caution">
    <text evidence="3">The sequence shown here is derived from an EMBL/GenBank/DDBJ whole genome shotgun (WGS) entry which is preliminary data.</text>
</comment>
<dbReference type="EMBL" id="JAFIDN010000013">
    <property type="protein sequence ID" value="MBP3193743.1"/>
    <property type="molecule type" value="Genomic_DNA"/>
</dbReference>
<dbReference type="PANTHER" id="PTHR42776:SF27">
    <property type="entry name" value="DIPEPTIDYL PEPTIDASE FAMILY MEMBER 6"/>
    <property type="match status" value="1"/>
</dbReference>
<dbReference type="Proteomes" id="UP000673975">
    <property type="component" value="Unassembled WGS sequence"/>
</dbReference>
<dbReference type="PANTHER" id="PTHR42776">
    <property type="entry name" value="SERINE PEPTIDASE S9 FAMILY MEMBER"/>
    <property type="match status" value="1"/>
</dbReference>
<dbReference type="AlphaFoldDB" id="A0A8J7RPE4"/>
<organism evidence="3 4">
    <name type="scientific">Natronogracilivirga saccharolytica</name>
    <dbReference type="NCBI Taxonomy" id="2812953"/>
    <lineage>
        <taxon>Bacteria</taxon>
        <taxon>Pseudomonadati</taxon>
        <taxon>Balneolota</taxon>
        <taxon>Balneolia</taxon>
        <taxon>Balneolales</taxon>
        <taxon>Cyclonatronaceae</taxon>
        <taxon>Natronogracilivirga</taxon>
    </lineage>
</organism>
<sequence>METEPPPLIDRNLFFGDPEYAGAQLSPDGEYITFRKQYNDVMNIWIKERDADFDDARPLTADTARPVTSYFWSHDSRYILYVQDQGGDENYNIWRVDIHEDPDEETGVPEATNLTPVDGIRAQIYSVPRSHPDRMIVGINDRDPSLHDVYHIDIESGERELLIENKEDIASWVTDREAEVRAGIRQTHDGGTELLMITDDGFEKVYEAGPEEAFSPVRYHEDGRHIYMNTNTGDRDLSEFVLFDTKTGETEFIERDPEDEADFGGATFSDISNELLATYYVGDKRRTYFHDDDYEQLFGQFREKVGDGEISFTSRTHDENQWLFHVGSDVDPGSVYYFDSRSGQKELLYQSRPDLPSEYLAEMKPIRFTARDGLEIPGYLTVPKGKEAGELPVVVNPHGGPWARDYWGYNSYAQFLANRGYAVLQINFRGSTGFGKEFLNAGNKEWGTGYMQHDITDGVKYLIDEGIADPDRVAIFGGSYGGYATLAGLAFTPELYAAGISFVGPSNIITLLNSIPPYWGPMRKMFHTRVGDPDDPEDYNRLVEQSPLFSAENIKAPLMVVQGANDPRVDKAESDQIVVAMRDLERDVEYLVAEDEGHGFVRQENRLAFTHAMERFFAEHLGGRYQEDLEEEYRKRLDEMTMDVAEVELPEESPELEAAKSADLPEFDASDFDGTELNYRVVMDVQGNEMELDLLRTAELIRTDDGEKILRLRDDMTSQMGELSDELLTDPETFRPLSRVMEQPMSNVEVKYHSDKVTGKIEAGGQQQELEEAIDAPVYADGVHVDFFVRHMVVSDMESSLIRYFDVNAQDVRHVRAVASEEDEHVRVEFEALDDHQGGRNYVVTNDGVILTVEDRMPAQMGGGTIKMTLEE</sequence>